<dbReference type="GO" id="GO:0017183">
    <property type="term" value="P:protein histidyl modification to diphthamide"/>
    <property type="evidence" value="ECO:0007669"/>
    <property type="project" value="UniProtKB-UniPathway"/>
</dbReference>
<sequence>MSQNNEKQIEPPKPQSKPAFYDEVEIEDMEWDDEVEVFYYPCPCGDRFEITKDDMAEGEDIARCPSCSLIIRVIFDPRDFEEYDTDEGDDIPISAPTISVF</sequence>
<evidence type="ECO:0000256" key="4">
    <source>
        <dbReference type="ARBA" id="ARBA00024032"/>
    </source>
</evidence>
<evidence type="ECO:0000256" key="1">
    <source>
        <dbReference type="ARBA" id="ARBA00005156"/>
    </source>
</evidence>
<keyword evidence="3" id="KW-0408">Iron</keyword>
<dbReference type="UniPathway" id="UPA00559"/>
<dbReference type="SUPFAM" id="SSF144217">
    <property type="entry name" value="CSL zinc finger"/>
    <property type="match status" value="1"/>
</dbReference>
<dbReference type="PROSITE" id="PS51074">
    <property type="entry name" value="DPH_MB"/>
    <property type="match status" value="1"/>
</dbReference>
<dbReference type="Pfam" id="PF05207">
    <property type="entry name" value="Zn_ribbon_CSL"/>
    <property type="match status" value="1"/>
</dbReference>
<dbReference type="EMBL" id="LXFE01003563">
    <property type="protein sequence ID" value="OLL22269.1"/>
    <property type="molecule type" value="Genomic_DNA"/>
</dbReference>
<comment type="catalytic activity">
    <reaction evidence="7">
        <text>2 [3Fe-4S](0)-[protein] + 2 Fe(2+)-[Dph3] + NADH = 2 [4Fe-4S](1+)-[protein] + 2 [Dph3] + NAD(+) + H(+)</text>
        <dbReference type="Rhea" id="RHEA:71239"/>
        <dbReference type="Rhea" id="RHEA-COMP:17997"/>
        <dbReference type="Rhea" id="RHEA-COMP:17998"/>
        <dbReference type="Rhea" id="RHEA-COMP:18001"/>
        <dbReference type="Rhea" id="RHEA-COMP:18002"/>
        <dbReference type="ChEBI" id="CHEBI:15378"/>
        <dbReference type="ChEBI" id="CHEBI:29033"/>
        <dbReference type="ChEBI" id="CHEBI:33723"/>
        <dbReference type="ChEBI" id="CHEBI:47402"/>
        <dbReference type="ChEBI" id="CHEBI:57540"/>
        <dbReference type="ChEBI" id="CHEBI:57945"/>
        <dbReference type="ChEBI" id="CHEBI:83228"/>
    </reaction>
</comment>
<dbReference type="InterPro" id="IPR036671">
    <property type="entry name" value="DPH_MB_sf"/>
</dbReference>
<gene>
    <name evidence="9" type="ORF">NEOLI_003010</name>
</gene>
<dbReference type="GO" id="GO:0046872">
    <property type="term" value="F:metal ion binding"/>
    <property type="evidence" value="ECO:0007669"/>
    <property type="project" value="UniProtKB-KW"/>
</dbReference>
<dbReference type="OMA" id="IYDPDMF"/>
<comment type="similarity">
    <text evidence="4">Belongs to the DPH3 family.</text>
</comment>
<evidence type="ECO:0000256" key="3">
    <source>
        <dbReference type="ARBA" id="ARBA00023004"/>
    </source>
</evidence>
<evidence type="ECO:0000256" key="7">
    <source>
        <dbReference type="ARBA" id="ARBA00048125"/>
    </source>
</evidence>
<comment type="caution">
    <text evidence="9">The sequence shown here is derived from an EMBL/GenBank/DDBJ whole genome shotgun (WGS) entry which is preliminary data.</text>
</comment>
<dbReference type="AlphaFoldDB" id="A0A1U7LHZ7"/>
<dbReference type="Gene3D" id="3.10.660.10">
    <property type="entry name" value="DPH Zinc finger"/>
    <property type="match status" value="1"/>
</dbReference>
<dbReference type="Proteomes" id="UP000186594">
    <property type="component" value="Unassembled WGS sequence"/>
</dbReference>
<organism evidence="9 10">
    <name type="scientific">Neolecta irregularis (strain DAH-3)</name>
    <dbReference type="NCBI Taxonomy" id="1198029"/>
    <lineage>
        <taxon>Eukaryota</taxon>
        <taxon>Fungi</taxon>
        <taxon>Dikarya</taxon>
        <taxon>Ascomycota</taxon>
        <taxon>Taphrinomycotina</taxon>
        <taxon>Neolectales</taxon>
        <taxon>Neolectaceae</taxon>
        <taxon>Neolecta</taxon>
    </lineage>
</organism>
<evidence type="ECO:0000256" key="6">
    <source>
        <dbReference type="ARBA" id="ARBA00041070"/>
    </source>
</evidence>
<dbReference type="FunFam" id="3.10.660.10:FF:000001">
    <property type="entry name" value="Diphthamide biosynthesis 3"/>
    <property type="match status" value="1"/>
</dbReference>
<proteinExistence type="inferred from homology"/>
<dbReference type="InterPro" id="IPR044248">
    <property type="entry name" value="DPH3/4-like"/>
</dbReference>
<evidence type="ECO:0000313" key="9">
    <source>
        <dbReference type="EMBL" id="OLL22269.1"/>
    </source>
</evidence>
<keyword evidence="10" id="KW-1185">Reference proteome</keyword>
<comment type="pathway">
    <text evidence="1">Protein modification; peptidyl-diphthamide biosynthesis.</text>
</comment>
<accession>A0A1U7LHZ7</accession>
<feature type="domain" description="DPH-type MB" evidence="8">
    <location>
        <begin position="20"/>
        <end position="76"/>
    </location>
</feature>
<dbReference type="OrthoDB" id="66964at2759"/>
<keyword evidence="2" id="KW-0479">Metal-binding</keyword>
<dbReference type="PANTHER" id="PTHR21454:SF31">
    <property type="entry name" value="DIPHTHAMIDE BIOSYNTHESIS PROTEIN 3"/>
    <property type="match status" value="1"/>
</dbReference>
<evidence type="ECO:0000256" key="2">
    <source>
        <dbReference type="ARBA" id="ARBA00022723"/>
    </source>
</evidence>
<name>A0A1U7LHZ7_NEOID</name>
<comment type="catalytic activity">
    <reaction evidence="5">
        <text>[3Fe-4S](1+)-[protein] + Fe(2+)-[Dph3] = [3Fe-4S](0)-[protein] + Fe(3+)-[Dph3]</text>
        <dbReference type="Rhea" id="RHEA:71235"/>
        <dbReference type="Rhea" id="RHEA-COMP:17996"/>
        <dbReference type="Rhea" id="RHEA-COMP:17997"/>
        <dbReference type="Rhea" id="RHEA-COMP:18002"/>
        <dbReference type="Rhea" id="RHEA-COMP:18003"/>
        <dbReference type="ChEBI" id="CHEBI:29033"/>
        <dbReference type="ChEBI" id="CHEBI:29034"/>
        <dbReference type="ChEBI" id="CHEBI:33751"/>
        <dbReference type="ChEBI" id="CHEBI:47402"/>
        <dbReference type="ChEBI" id="CHEBI:83228"/>
    </reaction>
</comment>
<dbReference type="PANTHER" id="PTHR21454">
    <property type="entry name" value="DPH3 HOMOLOG-RELATED"/>
    <property type="match status" value="1"/>
</dbReference>
<evidence type="ECO:0000259" key="8">
    <source>
        <dbReference type="PROSITE" id="PS51074"/>
    </source>
</evidence>
<reference evidence="9 10" key="1">
    <citation type="submission" date="2016-04" db="EMBL/GenBank/DDBJ databases">
        <title>Evolutionary innovation and constraint leading to complex multicellularity in the Ascomycota.</title>
        <authorList>
            <person name="Cisse O."/>
            <person name="Nguyen A."/>
            <person name="Hewitt D.A."/>
            <person name="Jedd G."/>
            <person name="Stajich J.E."/>
        </authorList>
    </citation>
    <scope>NUCLEOTIDE SEQUENCE [LARGE SCALE GENOMIC DNA]</scope>
    <source>
        <strain evidence="9 10">DAH-3</strain>
    </source>
</reference>
<evidence type="ECO:0000313" key="10">
    <source>
        <dbReference type="Proteomes" id="UP000186594"/>
    </source>
</evidence>
<protein>
    <recommendedName>
        <fullName evidence="6">Diphthamide biosynthesis protein 3</fullName>
    </recommendedName>
</protein>
<evidence type="ECO:0000256" key="5">
    <source>
        <dbReference type="ARBA" id="ARBA00036267"/>
    </source>
</evidence>
<dbReference type="STRING" id="1198029.A0A1U7LHZ7"/>
<dbReference type="InterPro" id="IPR007872">
    <property type="entry name" value="DPH_MB_dom"/>
</dbReference>